<keyword evidence="3" id="KW-0326">Glycosidase</keyword>
<dbReference type="EMBL" id="JACSPQ010000017">
    <property type="protein sequence ID" value="MBD8002861.1"/>
    <property type="molecule type" value="Genomic_DNA"/>
</dbReference>
<dbReference type="SUPFAM" id="SSF51445">
    <property type="entry name" value="(Trans)glycosidases"/>
    <property type="match status" value="1"/>
</dbReference>
<dbReference type="SUPFAM" id="SSF49785">
    <property type="entry name" value="Galactose-binding domain-like"/>
    <property type="match status" value="4"/>
</dbReference>
<dbReference type="InterPro" id="IPR017853">
    <property type="entry name" value="GH"/>
</dbReference>
<accession>A0ABR8VE16</accession>
<evidence type="ECO:0000256" key="1">
    <source>
        <dbReference type="ARBA" id="ARBA00009809"/>
    </source>
</evidence>
<dbReference type="Pfam" id="PF01301">
    <property type="entry name" value="Glyco_hydro_35"/>
    <property type="match status" value="1"/>
</dbReference>
<dbReference type="InterPro" id="IPR008979">
    <property type="entry name" value="Galactose-bd-like_sf"/>
</dbReference>
<protein>
    <submittedName>
        <fullName evidence="7">Beta-galactosidase</fullName>
    </submittedName>
</protein>
<dbReference type="PROSITE" id="PS50022">
    <property type="entry name" value="FA58C_3"/>
    <property type="match status" value="1"/>
</dbReference>
<dbReference type="Pfam" id="PF00754">
    <property type="entry name" value="F5_F8_type_C"/>
    <property type="match status" value="1"/>
</dbReference>
<dbReference type="InterPro" id="IPR048912">
    <property type="entry name" value="BetaGal1-like_ABD1"/>
</dbReference>
<dbReference type="InterPro" id="IPR031330">
    <property type="entry name" value="Gly_Hdrlase_35_cat"/>
</dbReference>
<feature type="signal peptide" evidence="5">
    <location>
        <begin position="1"/>
        <end position="20"/>
    </location>
</feature>
<organism evidence="7 8">
    <name type="scientific">Phocaeicola faecium</name>
    <dbReference type="NCBI Taxonomy" id="2762213"/>
    <lineage>
        <taxon>Bacteria</taxon>
        <taxon>Pseudomonadati</taxon>
        <taxon>Bacteroidota</taxon>
        <taxon>Bacteroidia</taxon>
        <taxon>Bacteroidales</taxon>
        <taxon>Bacteroidaceae</taxon>
        <taxon>Phocaeicola</taxon>
    </lineage>
</organism>
<sequence length="780" mass="88184">MKKLLSIGLSLLFALGVVSALSSCSSSQTGETFEVGKNTFLLNGKPFVVKAAEIHYPRIPEPYWEQRIQSCKALGMNTICLYVFWNLHEQKPGEFDFTGNKDIAKFCRLAQKHGMYVIVRPGPYVCAEWEMGGLPWWLLKKQDVQLRTQDPYYMERVGIFMNEVGKQLADLQITRGGNIIMVQVENEYGSYGIDKPYVSAIRDMVKKAGFTDVPLFQCDWSSNFTNNALDDLLWTVNFGTGANIDEQFRKLKELRPETPLMCSEFWSGWFDHWGRKHETRDAATMVSGIKDMLDRNISFSLYMTHGGTTFGWWGGANNPAYSAMCSSYDYDAPISEAGWTTPKYFQLRDLLKQYLPDSVSLPEPPEAFPVIEIPAITEWQVAPLFANLPEPKQSENIQPMEMFDQGWGSILYRTTLTEDLSGILHIDEVHDWAQVFADGKLLGRLDRRHGEFTLPLKEALKKGTQLDILVEAMGRVNFDKSIHDRKGITKKVEVVSGDKATELKNWTVYNLPPFYDFVSKKAYKPGKAVEAPAYYRATFNLDKTGDTFLDMQTWGKGMVWVNGHAMGRFWEIGPQQTLFMPGCWLKEGENEIIVLDLKGPAEAKVVGLQKPILDMLREKAPETHRKDGQNLNLAAEKPVHSGTFAQGNGWQEVKFGAPVTGRYFCLDATSNYDGTNIAAVAEMDVLGADGKPVSRESWKIMYADSEETRSGNRTADKVFDLQESTFWQTVDNTAYPHQIVIDLGKSYQVTGFRMLPRAEAGAPGQIKDYKVYVKASDFKY</sequence>
<feature type="chain" id="PRO_5046187063" evidence="5">
    <location>
        <begin position="21"/>
        <end position="780"/>
    </location>
</feature>
<evidence type="ECO:0000256" key="3">
    <source>
        <dbReference type="ARBA" id="ARBA00023295"/>
    </source>
</evidence>
<dbReference type="Pfam" id="PF21317">
    <property type="entry name" value="BetaGal_ABD_1"/>
    <property type="match status" value="1"/>
</dbReference>
<evidence type="ECO:0000313" key="7">
    <source>
        <dbReference type="EMBL" id="MBD8002861.1"/>
    </source>
</evidence>
<evidence type="ECO:0000313" key="8">
    <source>
        <dbReference type="Proteomes" id="UP000616346"/>
    </source>
</evidence>
<dbReference type="PANTHER" id="PTHR23421">
    <property type="entry name" value="BETA-GALACTOSIDASE RELATED"/>
    <property type="match status" value="1"/>
</dbReference>
<evidence type="ECO:0000256" key="5">
    <source>
        <dbReference type="SAM" id="SignalP"/>
    </source>
</evidence>
<keyword evidence="8" id="KW-1185">Reference proteome</keyword>
<dbReference type="InterPro" id="IPR000421">
    <property type="entry name" value="FA58C"/>
</dbReference>
<keyword evidence="5" id="KW-0732">Signal</keyword>
<reference evidence="7 8" key="1">
    <citation type="submission" date="2020-08" db="EMBL/GenBank/DDBJ databases">
        <title>A Genomic Blueprint of the Chicken Gut Microbiome.</title>
        <authorList>
            <person name="Gilroy R."/>
            <person name="Ravi A."/>
            <person name="Getino M."/>
            <person name="Pursley I."/>
            <person name="Horton D.L."/>
            <person name="Alikhan N.-F."/>
            <person name="Baker D."/>
            <person name="Gharbi K."/>
            <person name="Hall N."/>
            <person name="Watson M."/>
            <person name="Adriaenssens E.M."/>
            <person name="Foster-Nyarko E."/>
            <person name="Jarju S."/>
            <person name="Secka A."/>
            <person name="Antonio M."/>
            <person name="Oren A."/>
            <person name="Chaudhuri R."/>
            <person name="La Ragione R.M."/>
            <person name="Hildebrand F."/>
            <person name="Pallen M.J."/>
        </authorList>
    </citation>
    <scope>NUCLEOTIDE SEQUENCE [LARGE SCALE GENOMIC DNA]</scope>
    <source>
        <strain evidence="7 8">Sa1YUN3</strain>
    </source>
</reference>
<dbReference type="InterPro" id="IPR048913">
    <property type="entry name" value="BetaGal_gal-bd"/>
</dbReference>
<name>A0ABR8VE16_9BACT</name>
<dbReference type="Gene3D" id="3.20.20.80">
    <property type="entry name" value="Glycosidases"/>
    <property type="match status" value="1"/>
</dbReference>
<gene>
    <name evidence="7" type="ORF">H9626_11670</name>
</gene>
<dbReference type="PRINTS" id="PR00742">
    <property type="entry name" value="GLHYDRLASE35"/>
</dbReference>
<dbReference type="InterPro" id="IPR001944">
    <property type="entry name" value="Glycoside_Hdrlase_35"/>
</dbReference>
<keyword evidence="2" id="KW-0378">Hydrolase</keyword>
<dbReference type="PROSITE" id="PS51257">
    <property type="entry name" value="PROKAR_LIPOPROTEIN"/>
    <property type="match status" value="1"/>
</dbReference>
<proteinExistence type="inferred from homology"/>
<evidence type="ECO:0000256" key="4">
    <source>
        <dbReference type="RuleBase" id="RU003679"/>
    </source>
</evidence>
<comment type="similarity">
    <text evidence="1 4">Belongs to the glycosyl hydrolase 35 family.</text>
</comment>
<comment type="caution">
    <text evidence="7">The sequence shown here is derived from an EMBL/GenBank/DDBJ whole genome shotgun (WGS) entry which is preliminary data.</text>
</comment>
<dbReference type="Pfam" id="PF21467">
    <property type="entry name" value="BetaGal_gal-bd"/>
    <property type="match status" value="1"/>
</dbReference>
<evidence type="ECO:0000259" key="6">
    <source>
        <dbReference type="PROSITE" id="PS50022"/>
    </source>
</evidence>
<feature type="domain" description="F5/8 type C" evidence="6">
    <location>
        <begin position="680"/>
        <end position="780"/>
    </location>
</feature>
<dbReference type="Gene3D" id="2.60.120.260">
    <property type="entry name" value="Galactose-binding domain-like"/>
    <property type="match status" value="4"/>
</dbReference>
<dbReference type="RefSeq" id="WP_191710565.1">
    <property type="nucleotide sequence ID" value="NZ_JACSPQ010000017.1"/>
</dbReference>
<evidence type="ECO:0000256" key="2">
    <source>
        <dbReference type="ARBA" id="ARBA00022801"/>
    </source>
</evidence>
<dbReference type="Proteomes" id="UP000616346">
    <property type="component" value="Unassembled WGS sequence"/>
</dbReference>